<protein>
    <submittedName>
        <fullName evidence="2">Chondroitin synthase</fullName>
    </submittedName>
</protein>
<sequence>MNARNQRNIDKGSRLLSLSLEGTPLVRMPIADLKPRHQLARCDVRETGYAWESTGDDPQFWLTRRLPLPGWQMLEVGMAHDQPSAAVKLYFDTGEGFNEAQSIYLPLKPGRVVKRLFHAPWGLKALRFDPMSQAGCFTLSHLRLAWLTPRFAQQRLVQRLVNMHHEWRGAAHADVLAAIKAQAAQQGVHWRPLALSYYEETFERRTARFSYERWLRGRRELSAERVQRLVEKLPHRPLISVLVPVYNPRIDWLRECLDAVLAQHYPRWQLCIADDASTDPEVREVLAEYAARDTRVKVVERERNGHICAASNTALALAEGEFVALLDHDDLLTPQALFRVAQALNRHPDAGLLYSDEDKLNERGVRFDPHFKPQWNPDLLLAQNYLSHLGVYRTALVRELGGFREGFEGSQDHDLALRVTARLSPEQIVHIPQVLYHWRAAEGSTALTSSEKDYTTRAGLAVVRDHVQARVPEAEVVEGHYPNTYRVRWPLPQRPPLVSLLIPTRDRVEILKPCVDAILERTDYPNLEVLILDNQSRCQETLEYMRDVVNRDDRVRVLRWNEPFNYSAINNYGALYARGDILGLVNNDIEPIHPDWLDEMVRQVCRPEIGCVGAKLYYPNDTVQHAGVILGIGGVAGHAHKYFHRNSPGYFTRLHLAHNLSAVTGACLLVRKAVFEEVGGLNEEHLAVSFNDVDLCLKVREAGHRNLWTPYAELYHHESVSRGADDSSAKRARANSEAAYMREVWGAKLDNDPSYNPNLTLVHEDFSLR</sequence>
<dbReference type="Pfam" id="PF00535">
    <property type="entry name" value="Glycos_transf_2"/>
    <property type="match status" value="2"/>
</dbReference>
<proteinExistence type="predicted"/>
<evidence type="ECO:0000259" key="1">
    <source>
        <dbReference type="Pfam" id="PF00535"/>
    </source>
</evidence>
<dbReference type="InterPro" id="IPR029044">
    <property type="entry name" value="Nucleotide-diphossugar_trans"/>
</dbReference>
<dbReference type="SUPFAM" id="SSF53448">
    <property type="entry name" value="Nucleotide-diphospho-sugar transferases"/>
    <property type="match status" value="2"/>
</dbReference>
<dbReference type="PANTHER" id="PTHR43179:SF7">
    <property type="entry name" value="RHAMNOSYLTRANSFERASE WBBL"/>
    <property type="match status" value="1"/>
</dbReference>
<reference evidence="2 3" key="1">
    <citation type="submission" date="2019-09" db="EMBL/GenBank/DDBJ databases">
        <authorList>
            <person name="Criscuolo A."/>
        </authorList>
    </citation>
    <scope>NUCLEOTIDE SEQUENCE [LARGE SCALE GENOMIC DNA]</scope>
    <source>
        <strain evidence="3">3(2)</strain>
    </source>
</reference>
<dbReference type="CDD" id="cd04184">
    <property type="entry name" value="GT2_RfbC_Mx_like"/>
    <property type="match status" value="1"/>
</dbReference>
<evidence type="ECO:0000313" key="3">
    <source>
        <dbReference type="Proteomes" id="UP000326725"/>
    </source>
</evidence>
<evidence type="ECO:0000313" key="2">
    <source>
        <dbReference type="EMBL" id="VVZ95747.1"/>
    </source>
</evidence>
<dbReference type="InterPro" id="IPR001173">
    <property type="entry name" value="Glyco_trans_2-like"/>
</dbReference>
<keyword evidence="3" id="KW-1185">Reference proteome</keyword>
<name>A0A5K1I6B4_9GAMM</name>
<dbReference type="EMBL" id="CABVOU010000033">
    <property type="protein sequence ID" value="VVZ95747.1"/>
    <property type="molecule type" value="Genomic_DNA"/>
</dbReference>
<dbReference type="PANTHER" id="PTHR43179">
    <property type="entry name" value="RHAMNOSYLTRANSFERASE WBBL"/>
    <property type="match status" value="1"/>
</dbReference>
<organism evidence="2 3">
    <name type="scientific">Halomonas lysinitropha</name>
    <dbReference type="NCBI Taxonomy" id="2607506"/>
    <lineage>
        <taxon>Bacteria</taxon>
        <taxon>Pseudomonadati</taxon>
        <taxon>Pseudomonadota</taxon>
        <taxon>Gammaproteobacteria</taxon>
        <taxon>Oceanospirillales</taxon>
        <taxon>Halomonadaceae</taxon>
        <taxon>Halomonas</taxon>
    </lineage>
</organism>
<dbReference type="CDD" id="cd04186">
    <property type="entry name" value="GT_2_like_c"/>
    <property type="match status" value="1"/>
</dbReference>
<dbReference type="GO" id="GO:0016757">
    <property type="term" value="F:glycosyltransferase activity"/>
    <property type="evidence" value="ECO:0007669"/>
    <property type="project" value="UniProtKB-KW"/>
</dbReference>
<dbReference type="Gene3D" id="3.90.550.10">
    <property type="entry name" value="Spore Coat Polysaccharide Biosynthesis Protein SpsA, Chain A"/>
    <property type="match status" value="2"/>
</dbReference>
<gene>
    <name evidence="2" type="primary">kfoC</name>
    <name evidence="2" type="ORF">HALO32_01826</name>
</gene>
<dbReference type="AlphaFoldDB" id="A0A5K1I6B4"/>
<dbReference type="RefSeq" id="WP_225809880.1">
    <property type="nucleotide sequence ID" value="NZ_CABVOU010000033.1"/>
</dbReference>
<dbReference type="Proteomes" id="UP000326725">
    <property type="component" value="Unassembled WGS sequence"/>
</dbReference>
<feature type="domain" description="Glycosyltransferase 2-like" evidence="1">
    <location>
        <begin position="499"/>
        <end position="678"/>
    </location>
</feature>
<accession>A0A5K1I6B4</accession>
<feature type="domain" description="Glycosyltransferase 2-like" evidence="1">
    <location>
        <begin position="240"/>
        <end position="355"/>
    </location>
</feature>